<dbReference type="eggNOG" id="KOG1516">
    <property type="taxonomic scope" value="Eukaryota"/>
</dbReference>
<keyword evidence="5" id="KW-1185">Reference proteome</keyword>
<dbReference type="VEuPathDB" id="VectorBase:CQUJHB012831"/>
<evidence type="ECO:0000313" key="3">
    <source>
        <dbReference type="EMBL" id="EDS28288.1"/>
    </source>
</evidence>
<keyword evidence="1" id="KW-0325">Glycoprotein</keyword>
<evidence type="ECO:0000256" key="1">
    <source>
        <dbReference type="ARBA" id="ARBA00023180"/>
    </source>
</evidence>
<organism>
    <name type="scientific">Culex quinquefasciatus</name>
    <name type="common">Southern house mosquito</name>
    <name type="synonym">Culex pungens</name>
    <dbReference type="NCBI Taxonomy" id="7176"/>
    <lineage>
        <taxon>Eukaryota</taxon>
        <taxon>Metazoa</taxon>
        <taxon>Ecdysozoa</taxon>
        <taxon>Arthropoda</taxon>
        <taxon>Hexapoda</taxon>
        <taxon>Insecta</taxon>
        <taxon>Pterygota</taxon>
        <taxon>Neoptera</taxon>
        <taxon>Endopterygota</taxon>
        <taxon>Diptera</taxon>
        <taxon>Nematocera</taxon>
        <taxon>Culicoidea</taxon>
        <taxon>Culicidae</taxon>
        <taxon>Culicinae</taxon>
        <taxon>Culicini</taxon>
        <taxon>Culex</taxon>
        <taxon>Culex</taxon>
    </lineage>
</organism>
<dbReference type="EnsemblMetazoa" id="CPIJ006787-RA">
    <property type="protein sequence ID" value="CPIJ006787-PA"/>
    <property type="gene ID" value="CPIJ006787"/>
</dbReference>
<dbReference type="Pfam" id="PF00135">
    <property type="entry name" value="COesterase"/>
    <property type="match status" value="1"/>
</dbReference>
<dbReference type="HOGENOM" id="CLU_909980_0_0_1"/>
<dbReference type="OMA" id="ERIPIMM"/>
<dbReference type="VEuPathDB" id="VectorBase:CPIJ006787"/>
<evidence type="ECO:0000259" key="2">
    <source>
        <dbReference type="Pfam" id="PF00135"/>
    </source>
</evidence>
<dbReference type="InterPro" id="IPR029058">
    <property type="entry name" value="AB_hydrolase_fold"/>
</dbReference>
<evidence type="ECO:0000313" key="5">
    <source>
        <dbReference type="Proteomes" id="UP000002320"/>
    </source>
</evidence>
<dbReference type="InterPro" id="IPR002018">
    <property type="entry name" value="CarbesteraseB"/>
</dbReference>
<accession>B0WI73</accession>
<dbReference type="InParanoid" id="B0WI73"/>
<gene>
    <name evidence="4" type="primary">6038641</name>
    <name evidence="3" type="ORF">CpipJ_CPIJ006787</name>
</gene>
<proteinExistence type="predicted"/>
<dbReference type="InterPro" id="IPR050309">
    <property type="entry name" value="Type-B_Carboxylest/Lipase"/>
</dbReference>
<reference evidence="4" key="2">
    <citation type="submission" date="2020-05" db="UniProtKB">
        <authorList>
            <consortium name="EnsemblMetazoa"/>
        </authorList>
    </citation>
    <scope>IDENTIFICATION</scope>
    <source>
        <strain evidence="4">JHB</strain>
    </source>
</reference>
<dbReference type="PANTHER" id="PTHR11559">
    <property type="entry name" value="CARBOXYLESTERASE"/>
    <property type="match status" value="1"/>
</dbReference>
<protein>
    <submittedName>
        <fullName evidence="3">Esterase FE4</fullName>
    </submittedName>
</protein>
<dbReference type="KEGG" id="cqu:CpipJ_CPIJ006787"/>
<dbReference type="Gene3D" id="3.40.50.1820">
    <property type="entry name" value="alpha/beta hydrolase"/>
    <property type="match status" value="3"/>
</dbReference>
<dbReference type="OrthoDB" id="19653at2759"/>
<dbReference type="SUPFAM" id="SSF53474">
    <property type="entry name" value="alpha/beta-Hydrolases"/>
    <property type="match status" value="1"/>
</dbReference>
<evidence type="ECO:0000313" key="4">
    <source>
        <dbReference type="EnsemblMetazoa" id="CPIJ006787-PA"/>
    </source>
</evidence>
<reference evidence="3" key="1">
    <citation type="submission" date="2007-03" db="EMBL/GenBank/DDBJ databases">
        <title>Annotation of Culex pipiens quinquefasciatus.</title>
        <authorList>
            <consortium name="The Broad Institute Genome Sequencing Platform"/>
            <person name="Atkinson P.W."/>
            <person name="Hemingway J."/>
            <person name="Christensen B.M."/>
            <person name="Higgs S."/>
            <person name="Kodira C."/>
            <person name="Hannick L."/>
            <person name="Megy K."/>
            <person name="O'Leary S."/>
            <person name="Pearson M."/>
            <person name="Haas B.J."/>
            <person name="Mauceli E."/>
            <person name="Wortman J.R."/>
            <person name="Lee N.H."/>
            <person name="Guigo R."/>
            <person name="Stanke M."/>
            <person name="Alvarado L."/>
            <person name="Amedeo P."/>
            <person name="Antoine C.H."/>
            <person name="Arensburger P."/>
            <person name="Bidwell S.L."/>
            <person name="Crawford M."/>
            <person name="Camaro F."/>
            <person name="Devon K."/>
            <person name="Engels R."/>
            <person name="Hammond M."/>
            <person name="Howarth C."/>
            <person name="Koehrsen M."/>
            <person name="Lawson D."/>
            <person name="Montgomery P."/>
            <person name="Nene V."/>
            <person name="Nusbaum C."/>
            <person name="Puiu D."/>
            <person name="Romero-Severson J."/>
            <person name="Severson D.W."/>
            <person name="Shumway M."/>
            <person name="Sisk P."/>
            <person name="Stolte C."/>
            <person name="Zeng Q."/>
            <person name="Eisenstadt E."/>
            <person name="Fraser-Liggett C."/>
            <person name="Strausberg R."/>
            <person name="Galagan J."/>
            <person name="Birren B."/>
            <person name="Collins F.H."/>
        </authorList>
    </citation>
    <scope>NUCLEOTIDE SEQUENCE [LARGE SCALE GENOMIC DNA]</scope>
    <source>
        <strain evidence="3">JHB</strain>
    </source>
</reference>
<sequence>MLDATEDGPMCPQVPMGAPVGKMSEDCLFINVYNVLVFIHPGGFQMLSGHIRNMGGLEYWLDHDIVLMTFDHRLGSLCFLSTGTVDCPGNFGLNDQVMALKWVRDNIASFGGNPDSVTLMGYSARGFSVTLHMISPIRDALFATVGGPMLLWKPVVAQALGQDRFLDRDPIGAFMKVDFMKIPIIAGMTTDEFAMLVIELLNNETMEKALDENFEAVAPIALCYVGRYSFYCHPDGNTPYGAAHYDDLLYMFTMPWRPPGPTLPIQKPHDPNQAHLEGMPNWMPVSDGHDYYLNIGQELMMEEGLFTDRYATWDEIFPLPKN</sequence>
<dbReference type="AlphaFoldDB" id="B0WI73"/>
<dbReference type="STRING" id="7176.B0WI73"/>
<dbReference type="Proteomes" id="UP000002320">
    <property type="component" value="Unassembled WGS sequence"/>
</dbReference>
<feature type="domain" description="Carboxylesterase type B" evidence="2">
    <location>
        <begin position="2"/>
        <end position="143"/>
    </location>
</feature>
<dbReference type="EMBL" id="DS231944">
    <property type="protein sequence ID" value="EDS28288.1"/>
    <property type="molecule type" value="Genomic_DNA"/>
</dbReference>
<name>B0WI73_CULQU</name>